<dbReference type="EMBL" id="JANBQB010000025">
    <property type="protein sequence ID" value="KAJ1984253.1"/>
    <property type="molecule type" value="Genomic_DNA"/>
</dbReference>
<feature type="region of interest" description="Disordered" evidence="1">
    <location>
        <begin position="106"/>
        <end position="144"/>
    </location>
</feature>
<dbReference type="InterPro" id="IPR021475">
    <property type="entry name" value="Pants/Emi1-like"/>
</dbReference>
<feature type="region of interest" description="Disordered" evidence="1">
    <location>
        <begin position="72"/>
        <end position="91"/>
    </location>
</feature>
<dbReference type="PANTHER" id="PTHR28052">
    <property type="entry name" value="UPF0545 PROTEIN C22ORF39"/>
    <property type="match status" value="1"/>
</dbReference>
<dbReference type="Proteomes" id="UP001151582">
    <property type="component" value="Unassembled WGS sequence"/>
</dbReference>
<sequence length="144" mass="16235">MAESNRASLPNPNEQPLECSVRRAIDELFSCVSLGHQAMHYYRYGRRKDCQVKRENLKFCLKVNLKPEAEKQRLLGEREQTKETTLASQPNCLDVWTLRTEPLPNFPFSNPATVAPDDSTQPPANSATGSPTSDREQSSIEAEQ</sequence>
<dbReference type="OrthoDB" id="2017405at2759"/>
<accession>A0A9W8BC02</accession>
<evidence type="ECO:0000256" key="1">
    <source>
        <dbReference type="SAM" id="MobiDB-lite"/>
    </source>
</evidence>
<dbReference type="Pfam" id="PF11326">
    <property type="entry name" value="PANTS-like"/>
    <property type="match status" value="1"/>
</dbReference>
<proteinExistence type="predicted"/>
<feature type="compositionally biased region" description="Polar residues" evidence="1">
    <location>
        <begin position="107"/>
        <end position="132"/>
    </location>
</feature>
<keyword evidence="3" id="KW-1185">Reference proteome</keyword>
<protein>
    <submittedName>
        <fullName evidence="2">Uncharacterized protein</fullName>
    </submittedName>
</protein>
<evidence type="ECO:0000313" key="3">
    <source>
        <dbReference type="Proteomes" id="UP001151582"/>
    </source>
</evidence>
<name>A0A9W8BC02_9FUNG</name>
<feature type="compositionally biased region" description="Basic and acidic residues" evidence="1">
    <location>
        <begin position="72"/>
        <end position="82"/>
    </location>
</feature>
<gene>
    <name evidence="2" type="ORF">H4R34_000765</name>
</gene>
<organism evidence="2 3">
    <name type="scientific">Dimargaris verticillata</name>
    <dbReference type="NCBI Taxonomy" id="2761393"/>
    <lineage>
        <taxon>Eukaryota</taxon>
        <taxon>Fungi</taxon>
        <taxon>Fungi incertae sedis</taxon>
        <taxon>Zoopagomycota</taxon>
        <taxon>Kickxellomycotina</taxon>
        <taxon>Dimargaritomycetes</taxon>
        <taxon>Dimargaritales</taxon>
        <taxon>Dimargaritaceae</taxon>
        <taxon>Dimargaris</taxon>
    </lineage>
</organism>
<evidence type="ECO:0000313" key="2">
    <source>
        <dbReference type="EMBL" id="KAJ1984253.1"/>
    </source>
</evidence>
<dbReference type="PANTHER" id="PTHR28052:SF1">
    <property type="entry name" value="UPF0545 PROTEIN C22ORF39"/>
    <property type="match status" value="1"/>
</dbReference>
<dbReference type="AlphaFoldDB" id="A0A9W8BC02"/>
<reference evidence="2" key="1">
    <citation type="submission" date="2022-07" db="EMBL/GenBank/DDBJ databases">
        <title>Phylogenomic reconstructions and comparative analyses of Kickxellomycotina fungi.</title>
        <authorList>
            <person name="Reynolds N.K."/>
            <person name="Stajich J.E."/>
            <person name="Barry K."/>
            <person name="Grigoriev I.V."/>
            <person name="Crous P."/>
            <person name="Smith M.E."/>
        </authorList>
    </citation>
    <scope>NUCLEOTIDE SEQUENCE</scope>
    <source>
        <strain evidence="2">RSA 567</strain>
    </source>
</reference>
<comment type="caution">
    <text evidence="2">The sequence shown here is derived from an EMBL/GenBank/DDBJ whole genome shotgun (WGS) entry which is preliminary data.</text>
</comment>